<sequence length="183" mass="20348">MMAPSSSFINREQLYGYSSNVRGRVLKQHELHGDGKTGPGCLAAHTHVSQNSRQALLIEAILRSRKSQKRHSLAPAQALLRSKCPNFSILATQITTRANEHQSTHHSSLRLGSVPFKSHSRRTPAHIYGPSFLNECSRHMLHRLSNLNMLLSTGSAASRNKNCTESDVATREVAQNCTRQRIT</sequence>
<evidence type="ECO:0000313" key="2">
    <source>
        <dbReference type="Proteomes" id="UP000002036"/>
    </source>
</evidence>
<dbReference type="AlphaFoldDB" id="C5DNH0"/>
<name>C5DNH0_LACTC</name>
<dbReference type="RefSeq" id="XP_002555768.1">
    <property type="nucleotide sequence ID" value="XM_002555722.1"/>
</dbReference>
<protein>
    <submittedName>
        <fullName evidence="1">KLTH0G16962p</fullName>
    </submittedName>
</protein>
<dbReference type="EMBL" id="CU928171">
    <property type="protein sequence ID" value="CAR25331.1"/>
    <property type="molecule type" value="Genomic_DNA"/>
</dbReference>
<dbReference type="KEGG" id="lth:KLTH0G16962g"/>
<keyword evidence="2" id="KW-1185">Reference proteome</keyword>
<dbReference type="HOGENOM" id="CLU_1475429_0_0_1"/>
<dbReference type="InParanoid" id="C5DNH0"/>
<dbReference type="GeneID" id="8294059"/>
<gene>
    <name evidence="1" type="ordered locus">KLTH0G16962g</name>
</gene>
<evidence type="ECO:0000313" key="1">
    <source>
        <dbReference type="EMBL" id="CAR25331.1"/>
    </source>
</evidence>
<proteinExistence type="predicted"/>
<accession>C5DNH0</accession>
<organism evidence="1 2">
    <name type="scientific">Lachancea thermotolerans (strain ATCC 56472 / CBS 6340 / NRRL Y-8284)</name>
    <name type="common">Yeast</name>
    <name type="synonym">Kluyveromyces thermotolerans</name>
    <dbReference type="NCBI Taxonomy" id="559295"/>
    <lineage>
        <taxon>Eukaryota</taxon>
        <taxon>Fungi</taxon>
        <taxon>Dikarya</taxon>
        <taxon>Ascomycota</taxon>
        <taxon>Saccharomycotina</taxon>
        <taxon>Saccharomycetes</taxon>
        <taxon>Saccharomycetales</taxon>
        <taxon>Saccharomycetaceae</taxon>
        <taxon>Lachancea</taxon>
    </lineage>
</organism>
<dbReference type="Proteomes" id="UP000002036">
    <property type="component" value="Chromosome G"/>
</dbReference>
<reference evidence="1 2" key="1">
    <citation type="journal article" date="2009" name="Genome Res.">
        <title>Comparative genomics of protoploid Saccharomycetaceae.</title>
        <authorList>
            <consortium name="The Genolevures Consortium"/>
            <person name="Souciet J.-L."/>
            <person name="Dujon B."/>
            <person name="Gaillardin C."/>
            <person name="Johnston M."/>
            <person name="Baret P.V."/>
            <person name="Cliften P."/>
            <person name="Sherman D.J."/>
            <person name="Weissenbach J."/>
            <person name="Westhof E."/>
            <person name="Wincker P."/>
            <person name="Jubin C."/>
            <person name="Poulain J."/>
            <person name="Barbe V."/>
            <person name="Segurens B."/>
            <person name="Artiguenave F."/>
            <person name="Anthouard V."/>
            <person name="Vacherie B."/>
            <person name="Val M.-E."/>
            <person name="Fulton R.S."/>
            <person name="Minx P."/>
            <person name="Wilson R."/>
            <person name="Durrens P."/>
            <person name="Jean G."/>
            <person name="Marck C."/>
            <person name="Martin T."/>
            <person name="Nikolski M."/>
            <person name="Rolland T."/>
            <person name="Seret M.-L."/>
            <person name="Casaregola S."/>
            <person name="Despons L."/>
            <person name="Fairhead C."/>
            <person name="Fischer G."/>
            <person name="Lafontaine I."/>
            <person name="Leh V."/>
            <person name="Lemaire M."/>
            <person name="de Montigny J."/>
            <person name="Neuveglise C."/>
            <person name="Thierry A."/>
            <person name="Blanc-Lenfle I."/>
            <person name="Bleykasten C."/>
            <person name="Diffels J."/>
            <person name="Fritsch E."/>
            <person name="Frangeul L."/>
            <person name="Goeffon A."/>
            <person name="Jauniaux N."/>
            <person name="Kachouri-Lafond R."/>
            <person name="Payen C."/>
            <person name="Potier S."/>
            <person name="Pribylova L."/>
            <person name="Ozanne C."/>
            <person name="Richard G.-F."/>
            <person name="Sacerdot C."/>
            <person name="Straub M.-L."/>
            <person name="Talla E."/>
        </authorList>
    </citation>
    <scope>NUCLEOTIDE SEQUENCE [LARGE SCALE GENOMIC DNA]</scope>
    <source>
        <strain evidence="2">ATCC 56472 / CBS 6340 / NRRL Y-8284</strain>
    </source>
</reference>